<reference evidence="2" key="1">
    <citation type="submission" date="2014-11" db="EMBL/GenBank/DDBJ databases">
        <authorList>
            <person name="Amaro Gonzalez C."/>
        </authorList>
    </citation>
    <scope>NUCLEOTIDE SEQUENCE</scope>
</reference>
<protein>
    <submittedName>
        <fullName evidence="2">Uncharacterized protein</fullName>
    </submittedName>
</protein>
<proteinExistence type="predicted"/>
<dbReference type="EMBL" id="GBXM01090734">
    <property type="protein sequence ID" value="JAH17843.1"/>
    <property type="molecule type" value="Transcribed_RNA"/>
</dbReference>
<sequence length="66" mass="7819">MFYLSGTLILLCYVSLLKNNTSILLSRSSLRYKVCLVLLLVTQQSLALAYTFFYIFYLFFYLVYCF</sequence>
<evidence type="ECO:0000256" key="1">
    <source>
        <dbReference type="SAM" id="Phobius"/>
    </source>
</evidence>
<keyword evidence="1" id="KW-0472">Membrane</keyword>
<reference evidence="2" key="2">
    <citation type="journal article" date="2015" name="Fish Shellfish Immunol.">
        <title>Early steps in the European eel (Anguilla anguilla)-Vibrio vulnificus interaction in the gills: Role of the RtxA13 toxin.</title>
        <authorList>
            <person name="Callol A."/>
            <person name="Pajuelo D."/>
            <person name="Ebbesson L."/>
            <person name="Teles M."/>
            <person name="MacKenzie S."/>
            <person name="Amaro C."/>
        </authorList>
    </citation>
    <scope>NUCLEOTIDE SEQUENCE</scope>
</reference>
<keyword evidence="1" id="KW-1133">Transmembrane helix</keyword>
<feature type="transmembrane region" description="Helical" evidence="1">
    <location>
        <begin position="41"/>
        <end position="64"/>
    </location>
</feature>
<evidence type="ECO:0000313" key="2">
    <source>
        <dbReference type="EMBL" id="JAH17843.1"/>
    </source>
</evidence>
<accession>A0A0E9QP45</accession>
<dbReference type="AlphaFoldDB" id="A0A0E9QP45"/>
<organism evidence="2">
    <name type="scientific">Anguilla anguilla</name>
    <name type="common">European freshwater eel</name>
    <name type="synonym">Muraena anguilla</name>
    <dbReference type="NCBI Taxonomy" id="7936"/>
    <lineage>
        <taxon>Eukaryota</taxon>
        <taxon>Metazoa</taxon>
        <taxon>Chordata</taxon>
        <taxon>Craniata</taxon>
        <taxon>Vertebrata</taxon>
        <taxon>Euteleostomi</taxon>
        <taxon>Actinopterygii</taxon>
        <taxon>Neopterygii</taxon>
        <taxon>Teleostei</taxon>
        <taxon>Anguilliformes</taxon>
        <taxon>Anguillidae</taxon>
        <taxon>Anguilla</taxon>
    </lineage>
</organism>
<name>A0A0E9QP45_ANGAN</name>
<keyword evidence="1" id="KW-0812">Transmembrane</keyword>